<evidence type="ECO:0000313" key="2">
    <source>
        <dbReference type="EMBL" id="POZ60542.1"/>
    </source>
</evidence>
<keyword evidence="1" id="KW-0472">Membrane</keyword>
<reference evidence="3" key="1">
    <citation type="submission" date="2018-02" db="EMBL/GenBank/DDBJ databases">
        <authorList>
            <person name="O'Hara-Hanley K."/>
            <person name="Soby S."/>
        </authorList>
    </citation>
    <scope>NUCLEOTIDE SEQUENCE [LARGE SCALE GENOMIC DNA]</scope>
    <source>
        <strain evidence="3">MWU14-2602</strain>
    </source>
</reference>
<sequence length="69" mass="7203">MDAPLMGASTRQVAGEGNEHARSSLFNTGIAIVMLALGLMILVSACRRGVARLSRPDPQARLKPAASEA</sequence>
<dbReference type="EMBL" id="PQWB01000117">
    <property type="protein sequence ID" value="POZ60542.1"/>
    <property type="molecule type" value="Genomic_DNA"/>
</dbReference>
<gene>
    <name evidence="2" type="ORF">C2I19_18275</name>
</gene>
<accession>A0A2S5DC23</accession>
<feature type="transmembrane region" description="Helical" evidence="1">
    <location>
        <begin position="25"/>
        <end position="46"/>
    </location>
</feature>
<evidence type="ECO:0000256" key="1">
    <source>
        <dbReference type="SAM" id="Phobius"/>
    </source>
</evidence>
<keyword evidence="3" id="KW-1185">Reference proteome</keyword>
<comment type="caution">
    <text evidence="2">The sequence shown here is derived from an EMBL/GenBank/DDBJ whole genome shotgun (WGS) entry which is preliminary data.</text>
</comment>
<name>A0A2S5DC23_9NEIS</name>
<protein>
    <submittedName>
        <fullName evidence="2">Uncharacterized protein</fullName>
    </submittedName>
</protein>
<evidence type="ECO:0000313" key="3">
    <source>
        <dbReference type="Proteomes" id="UP000237082"/>
    </source>
</evidence>
<proteinExistence type="predicted"/>
<dbReference type="AlphaFoldDB" id="A0A2S5DC23"/>
<keyword evidence="1" id="KW-0812">Transmembrane</keyword>
<dbReference type="Proteomes" id="UP000237082">
    <property type="component" value="Unassembled WGS sequence"/>
</dbReference>
<keyword evidence="1" id="KW-1133">Transmembrane helix</keyword>
<organism evidence="2 3">
    <name type="scientific">Chromobacterium alticapitis</name>
    <dbReference type="NCBI Taxonomy" id="2073169"/>
    <lineage>
        <taxon>Bacteria</taxon>
        <taxon>Pseudomonadati</taxon>
        <taxon>Pseudomonadota</taxon>
        <taxon>Betaproteobacteria</taxon>
        <taxon>Neisseriales</taxon>
        <taxon>Chromobacteriaceae</taxon>
        <taxon>Chromobacterium</taxon>
    </lineage>
</organism>